<dbReference type="SUPFAM" id="SSF55154">
    <property type="entry name" value="CYTH-like phosphatases"/>
    <property type="match status" value="1"/>
</dbReference>
<dbReference type="Gene3D" id="2.40.320.10">
    <property type="entry name" value="Hypothetical Protein Pfu-838710-001"/>
    <property type="match status" value="1"/>
</dbReference>
<evidence type="ECO:0000313" key="2">
    <source>
        <dbReference type="EMBL" id="RRG23792.1"/>
    </source>
</evidence>
<dbReference type="InterPro" id="IPR023577">
    <property type="entry name" value="CYTH_domain"/>
</dbReference>
<proteinExistence type="predicted"/>
<dbReference type="AlphaFoldDB" id="A0A425Y5L3"/>
<protein>
    <submittedName>
        <fullName evidence="2">CYTH domain-containing protein</fullName>
    </submittedName>
</protein>
<dbReference type="InterPro" id="IPR033469">
    <property type="entry name" value="CYTH-like_dom_sf"/>
</dbReference>
<dbReference type="CDD" id="cd07890">
    <property type="entry name" value="CYTH-like_AC_IV-like"/>
    <property type="match status" value="1"/>
</dbReference>
<dbReference type="RefSeq" id="WP_125029837.1">
    <property type="nucleotide sequence ID" value="NZ_JAPXVP010000003.1"/>
</dbReference>
<dbReference type="OrthoDB" id="271656at2"/>
<dbReference type="Pfam" id="PF01928">
    <property type="entry name" value="CYTH"/>
    <property type="match status" value="1"/>
</dbReference>
<dbReference type="EMBL" id="QQWG01000003">
    <property type="protein sequence ID" value="RRG23792.1"/>
    <property type="molecule type" value="Genomic_DNA"/>
</dbReference>
<feature type="domain" description="CYTH" evidence="1">
    <location>
        <begin position="2"/>
        <end position="169"/>
    </location>
</feature>
<reference evidence="2 3" key="1">
    <citation type="submission" date="2018-07" db="EMBL/GenBank/DDBJ databases">
        <title>Draft genome sequence of Ancylomarina sp. M1P.</title>
        <authorList>
            <person name="Yadav S."/>
            <person name="Villanueva L."/>
            <person name="Damste J.S.S."/>
        </authorList>
    </citation>
    <scope>NUCLEOTIDE SEQUENCE [LARGE SCALE GENOMIC DNA]</scope>
    <source>
        <strain evidence="2 3">M1P</strain>
    </source>
</reference>
<evidence type="ECO:0000259" key="1">
    <source>
        <dbReference type="PROSITE" id="PS51707"/>
    </source>
</evidence>
<keyword evidence="3" id="KW-1185">Reference proteome</keyword>
<dbReference type="PANTHER" id="PTHR21028">
    <property type="entry name" value="SI:CH211-156B7.4"/>
    <property type="match status" value="1"/>
</dbReference>
<dbReference type="PANTHER" id="PTHR21028:SF2">
    <property type="entry name" value="CYTH DOMAIN-CONTAINING PROTEIN"/>
    <property type="match status" value="1"/>
</dbReference>
<sequence>MLINIEIKSSCRNLNKVRDILKSQNADFKGIDHQKDTYFNSNKGRLKLREGNIENNLIHYEREDTQGNKESKFTLYKTEVDSSLKTILENAIGNKCIVEKDREIYFIDNVKFHLDTVKNLGTFIEIEASNKNNEFSKDKLQEQCNFYIKLLQINPKDFISNSYSDMIQQNNLFSQILIEE</sequence>
<name>A0A425Y5L3_9BACT</name>
<dbReference type="Proteomes" id="UP000285794">
    <property type="component" value="Unassembled WGS sequence"/>
</dbReference>
<accession>A0A425Y5L3</accession>
<dbReference type="PROSITE" id="PS51707">
    <property type="entry name" value="CYTH"/>
    <property type="match status" value="1"/>
</dbReference>
<evidence type="ECO:0000313" key="3">
    <source>
        <dbReference type="Proteomes" id="UP000285794"/>
    </source>
</evidence>
<comment type="caution">
    <text evidence="2">The sequence shown here is derived from an EMBL/GenBank/DDBJ whole genome shotgun (WGS) entry which is preliminary data.</text>
</comment>
<gene>
    <name evidence="2" type="ORF">DWB61_05270</name>
</gene>
<dbReference type="InterPro" id="IPR008173">
    <property type="entry name" value="Adenylyl_cyclase_CyaB"/>
</dbReference>
<organism evidence="2 3">
    <name type="scientific">Ancylomarina euxinus</name>
    <dbReference type="NCBI Taxonomy" id="2283627"/>
    <lineage>
        <taxon>Bacteria</taxon>
        <taxon>Pseudomonadati</taxon>
        <taxon>Bacteroidota</taxon>
        <taxon>Bacteroidia</taxon>
        <taxon>Marinilabiliales</taxon>
        <taxon>Marinifilaceae</taxon>
        <taxon>Ancylomarina</taxon>
    </lineage>
</organism>